<evidence type="ECO:0000313" key="1">
    <source>
        <dbReference type="EMBL" id="KAG5932566.1"/>
    </source>
</evidence>
<keyword evidence="2" id="KW-1185">Reference proteome</keyword>
<gene>
    <name evidence="1" type="ORF">E4U60_005158</name>
</gene>
<organism evidence="1 2">
    <name type="scientific">Claviceps pazoutovae</name>
    <dbReference type="NCBI Taxonomy" id="1649127"/>
    <lineage>
        <taxon>Eukaryota</taxon>
        <taxon>Fungi</taxon>
        <taxon>Dikarya</taxon>
        <taxon>Ascomycota</taxon>
        <taxon>Pezizomycotina</taxon>
        <taxon>Sordariomycetes</taxon>
        <taxon>Hypocreomycetidae</taxon>
        <taxon>Hypocreales</taxon>
        <taxon>Clavicipitaceae</taxon>
        <taxon>Claviceps</taxon>
    </lineage>
</organism>
<name>A0A9P7M7Z8_9HYPO</name>
<accession>A0A9P7M7Z8</accession>
<evidence type="ECO:0000313" key="2">
    <source>
        <dbReference type="Proteomes" id="UP000706124"/>
    </source>
</evidence>
<reference evidence="1 2" key="1">
    <citation type="journal article" date="2020" name="bioRxiv">
        <title>Whole genome comparisons of ergot fungi reveals the divergence and evolution of species within the genus Claviceps are the result of varying mechanisms driving genome evolution and host range expansion.</title>
        <authorList>
            <person name="Wyka S.A."/>
            <person name="Mondo S.J."/>
            <person name="Liu M."/>
            <person name="Dettman J."/>
            <person name="Nalam V."/>
            <person name="Broders K.D."/>
        </authorList>
    </citation>
    <scope>NUCLEOTIDE SEQUENCE [LARGE SCALE GENOMIC DNA]</scope>
    <source>
        <strain evidence="1 2">CCC 1485</strain>
    </source>
</reference>
<sequence>MTEEMLASATSQVLPWVITAETMLQLPVPEAAWIDNASCGPRPSFLHGGTQPYEKAPEPMLVL</sequence>
<protein>
    <submittedName>
        <fullName evidence="1">Uncharacterized protein</fullName>
    </submittedName>
</protein>
<proteinExistence type="predicted"/>
<comment type="caution">
    <text evidence="1">The sequence shown here is derived from an EMBL/GenBank/DDBJ whole genome shotgun (WGS) entry which is preliminary data.</text>
</comment>
<dbReference type="AlphaFoldDB" id="A0A9P7M7Z8"/>
<dbReference type="EMBL" id="SRPO01000441">
    <property type="protein sequence ID" value="KAG5932566.1"/>
    <property type="molecule type" value="Genomic_DNA"/>
</dbReference>
<dbReference type="Proteomes" id="UP000706124">
    <property type="component" value="Unassembled WGS sequence"/>
</dbReference>